<dbReference type="AlphaFoldDB" id="A0A1B1E0L6"/>
<dbReference type="InterPro" id="IPR008780">
    <property type="entry name" value="Plasmodium_Vir"/>
</dbReference>
<organism evidence="1 2">
    <name type="scientific">Plasmodium coatneyi</name>
    <dbReference type="NCBI Taxonomy" id="208452"/>
    <lineage>
        <taxon>Eukaryota</taxon>
        <taxon>Sar</taxon>
        <taxon>Alveolata</taxon>
        <taxon>Apicomplexa</taxon>
        <taxon>Aconoidasida</taxon>
        <taxon>Haemosporida</taxon>
        <taxon>Plasmodiidae</taxon>
        <taxon>Plasmodium</taxon>
    </lineage>
</organism>
<evidence type="ECO:0000313" key="1">
    <source>
        <dbReference type="EMBL" id="ANQ08573.1"/>
    </source>
</evidence>
<proteinExistence type="predicted"/>
<dbReference type="GeneID" id="30909567"/>
<accession>A0A1B1E0L6</accession>
<dbReference type="Pfam" id="PF05795">
    <property type="entry name" value="Plasmodium_Vir"/>
    <property type="match status" value="1"/>
</dbReference>
<gene>
    <name evidence="1" type="ORF">PCOAH_00028390</name>
</gene>
<dbReference type="RefSeq" id="XP_019915268.1">
    <property type="nucleotide sequence ID" value="XM_020059644.1"/>
</dbReference>
<sequence>MTDQNLTDLLSKKTYAEFNGEGNTYSVSCSWLENTRTALESALDECGKVKGYVDQIVKAWCILQNSGGTYASVNRNCYLFYYWLGDILINKLSDVGDSFLNIMKKIYEEFKSIPDGGIAGSENGCAIIYKDNIDKTTFSAMKAVYEYHYDHTKIKQQLQKTNKECTAAYQQHLEKIKSAYNSLNKKCPSSNNAKHCSEYRRTYKGPIEKNLSELICTLESKPGRVEVRSSQDSFQGQEQVRQEFPFASEMDSNTPAIVSSVLGVLGLPTTAFLLYKITQTIIPCIMVVDHHNNDHVVEEEGRMISLNRNKERMWLITLHNASTEEKK</sequence>
<dbReference type="VEuPathDB" id="PlasmoDB:PCOAH_00028390"/>
<keyword evidence="2" id="KW-1185">Reference proteome</keyword>
<reference evidence="2" key="1">
    <citation type="submission" date="2016-06" db="EMBL/GenBank/DDBJ databases">
        <title>First high quality genome sequence of Plasmodium coatneyi using continuous long reads from single molecule, real-time sequencing.</title>
        <authorList>
            <person name="Chien J.-T."/>
            <person name="Pakala S.B."/>
            <person name="Geraldo J.A."/>
            <person name="Lapp S.A."/>
            <person name="Barnwell J.W."/>
            <person name="Kissinger J.C."/>
            <person name="Galinski M.R."/>
            <person name="Humphrey J.C."/>
        </authorList>
    </citation>
    <scope>NUCLEOTIDE SEQUENCE [LARGE SCALE GENOMIC DNA]</scope>
    <source>
        <strain evidence="2">Hackeri</strain>
    </source>
</reference>
<dbReference type="EMBL" id="CP016248">
    <property type="protein sequence ID" value="ANQ08573.1"/>
    <property type="molecule type" value="Genomic_DNA"/>
</dbReference>
<dbReference type="Proteomes" id="UP000092716">
    <property type="component" value="Chromosome 10"/>
</dbReference>
<dbReference type="OrthoDB" id="383226at2759"/>
<name>A0A1B1E0L6_9APIC</name>
<dbReference type="KEGG" id="pcot:PCOAH_00028390"/>
<evidence type="ECO:0000313" key="2">
    <source>
        <dbReference type="Proteomes" id="UP000092716"/>
    </source>
</evidence>
<protein>
    <submittedName>
        <fullName evidence="1">Variable surface protein Vir7-like protein</fullName>
    </submittedName>
</protein>